<evidence type="ECO:0000256" key="4">
    <source>
        <dbReference type="SAM" id="SignalP"/>
    </source>
</evidence>
<dbReference type="AlphaFoldDB" id="A0A1N6L8S3"/>
<dbReference type="OrthoDB" id="9785326at2"/>
<feature type="signal peptide" evidence="4">
    <location>
        <begin position="1"/>
        <end position="24"/>
    </location>
</feature>
<dbReference type="RefSeq" id="WP_074301461.1">
    <property type="nucleotide sequence ID" value="NZ_FSRU01000002.1"/>
</dbReference>
<name>A0A1N6L8S3_9BURK</name>
<sequence>MQTMRVRFTALAFGAAMLAGCATVQTPTKGDPLEGLNRTVFKFNDKVDQYALKPVAKGYVYITPQPIRDSVTNFFSNIGDVYVAANNLLQLKITDGVEDIMRIVINTTFGVGGLFDVATLAKLPKHDNDLGLTLGHYGVPAGPYLVLPLFGPSTVRDAVGSIGAYYVNPLSYIHPDGLSWALYGVNIVNTRANLLGASDVLEGAALDKYSFVRNAYLQRRNYLLSQGKGGGNASLPDYGDNAPLPKYDDVDGSAAAPAAAAPATAASAPGAASAPASAAAPQSASGATAAAAAPASGVSTSPPLDMNGGPENDQVPADQIVPPRLDFPSFKLR</sequence>
<dbReference type="EMBL" id="FSRU01000002">
    <property type="protein sequence ID" value="SIO65171.1"/>
    <property type="molecule type" value="Genomic_DNA"/>
</dbReference>
<organism evidence="5 6">
    <name type="scientific">Paraburkholderia phenazinium</name>
    <dbReference type="NCBI Taxonomy" id="60549"/>
    <lineage>
        <taxon>Bacteria</taxon>
        <taxon>Pseudomonadati</taxon>
        <taxon>Pseudomonadota</taxon>
        <taxon>Betaproteobacteria</taxon>
        <taxon>Burkholderiales</taxon>
        <taxon>Burkholderiaceae</taxon>
        <taxon>Paraburkholderia</taxon>
    </lineage>
</organism>
<keyword evidence="2 4" id="KW-0732">Signal</keyword>
<keyword evidence="6" id="KW-1185">Reference proteome</keyword>
<gene>
    <name evidence="5" type="ORF">SAMN05444165_6712</name>
</gene>
<dbReference type="PANTHER" id="PTHR30035:SF3">
    <property type="entry name" value="INTERMEMBRANE PHOSPHOLIPID TRANSPORT SYSTEM LIPOPROTEIN MLAA"/>
    <property type="match status" value="1"/>
</dbReference>
<feature type="chain" id="PRO_5012275071" evidence="4">
    <location>
        <begin position="25"/>
        <end position="333"/>
    </location>
</feature>
<dbReference type="PROSITE" id="PS51257">
    <property type="entry name" value="PROKAR_LIPOPROTEIN"/>
    <property type="match status" value="1"/>
</dbReference>
<dbReference type="PANTHER" id="PTHR30035">
    <property type="entry name" value="LIPOPROTEIN VACJ-RELATED"/>
    <property type="match status" value="1"/>
</dbReference>
<evidence type="ECO:0000256" key="1">
    <source>
        <dbReference type="ARBA" id="ARBA00010634"/>
    </source>
</evidence>
<protein>
    <submittedName>
        <fullName evidence="5">Phospholipid-binding lipoprotein MlaA</fullName>
    </submittedName>
</protein>
<evidence type="ECO:0000313" key="6">
    <source>
        <dbReference type="Proteomes" id="UP000185151"/>
    </source>
</evidence>
<dbReference type="Proteomes" id="UP000185151">
    <property type="component" value="Unassembled WGS sequence"/>
</dbReference>
<keyword evidence="5" id="KW-0449">Lipoprotein</keyword>
<proteinExistence type="inferred from homology"/>
<dbReference type="InterPro" id="IPR007428">
    <property type="entry name" value="MlaA"/>
</dbReference>
<dbReference type="GO" id="GO:0016020">
    <property type="term" value="C:membrane"/>
    <property type="evidence" value="ECO:0007669"/>
    <property type="project" value="InterPro"/>
</dbReference>
<dbReference type="GO" id="GO:0120010">
    <property type="term" value="P:intermembrane phospholipid transfer"/>
    <property type="evidence" value="ECO:0007669"/>
    <property type="project" value="TreeGrafter"/>
</dbReference>
<accession>A0A1N6L8S3</accession>
<comment type="similarity">
    <text evidence="1">Belongs to the MlaA family.</text>
</comment>
<reference evidence="5 6" key="1">
    <citation type="submission" date="2016-11" db="EMBL/GenBank/DDBJ databases">
        <authorList>
            <person name="Jaros S."/>
            <person name="Januszkiewicz K."/>
            <person name="Wedrychowicz H."/>
        </authorList>
    </citation>
    <scope>NUCLEOTIDE SEQUENCE [LARGE SCALE GENOMIC DNA]</scope>
    <source>
        <strain evidence="5 6">GAS95</strain>
    </source>
</reference>
<dbReference type="PRINTS" id="PR01805">
    <property type="entry name" value="VACJLIPOPROT"/>
</dbReference>
<feature type="compositionally biased region" description="Low complexity" evidence="3">
    <location>
        <begin position="270"/>
        <end position="303"/>
    </location>
</feature>
<dbReference type="Pfam" id="PF04333">
    <property type="entry name" value="MlaA"/>
    <property type="match status" value="1"/>
</dbReference>
<evidence type="ECO:0000313" key="5">
    <source>
        <dbReference type="EMBL" id="SIO65171.1"/>
    </source>
</evidence>
<evidence type="ECO:0000256" key="3">
    <source>
        <dbReference type="SAM" id="MobiDB-lite"/>
    </source>
</evidence>
<feature type="region of interest" description="Disordered" evidence="3">
    <location>
        <begin position="270"/>
        <end position="333"/>
    </location>
</feature>
<evidence type="ECO:0000256" key="2">
    <source>
        <dbReference type="ARBA" id="ARBA00022729"/>
    </source>
</evidence>